<dbReference type="SUPFAM" id="SSF53720">
    <property type="entry name" value="ALDH-like"/>
    <property type="match status" value="1"/>
</dbReference>
<reference evidence="2" key="1">
    <citation type="submission" date="2018-05" db="EMBL/GenBank/DDBJ databases">
        <authorList>
            <person name="Lanie J.A."/>
            <person name="Ng W.-L."/>
            <person name="Kazmierczak K.M."/>
            <person name="Andrzejewski T.M."/>
            <person name="Davidsen T.M."/>
            <person name="Wayne K.J."/>
            <person name="Tettelin H."/>
            <person name="Glass J.I."/>
            <person name="Rusch D."/>
            <person name="Podicherti R."/>
            <person name="Tsui H.-C.T."/>
            <person name="Winkler M.E."/>
        </authorList>
    </citation>
    <scope>NUCLEOTIDE SEQUENCE</scope>
</reference>
<evidence type="ECO:0000313" key="2">
    <source>
        <dbReference type="EMBL" id="SVE38267.1"/>
    </source>
</evidence>
<feature type="domain" description="Aldehyde dehydrogenase" evidence="1">
    <location>
        <begin position="7"/>
        <end position="197"/>
    </location>
</feature>
<protein>
    <recommendedName>
        <fullName evidence="1">Aldehyde dehydrogenase domain-containing protein</fullName>
    </recommendedName>
</protein>
<dbReference type="GO" id="GO:0004350">
    <property type="term" value="F:glutamate-5-semialdehyde dehydrogenase activity"/>
    <property type="evidence" value="ECO:0007669"/>
    <property type="project" value="TreeGrafter"/>
</dbReference>
<name>A0A383D145_9ZZZZ</name>
<dbReference type="PANTHER" id="PTHR11063:SF8">
    <property type="entry name" value="DELTA-1-PYRROLINE-5-CARBOXYLATE SYNTHASE"/>
    <property type="match status" value="1"/>
</dbReference>
<organism evidence="2">
    <name type="scientific">marine metagenome</name>
    <dbReference type="NCBI Taxonomy" id="408172"/>
    <lineage>
        <taxon>unclassified sequences</taxon>
        <taxon>metagenomes</taxon>
        <taxon>ecological metagenomes</taxon>
    </lineage>
</organism>
<accession>A0A383D145</accession>
<dbReference type="InterPro" id="IPR016162">
    <property type="entry name" value="Ald_DH_N"/>
</dbReference>
<proteinExistence type="predicted"/>
<sequence>MNIYKTIKELGRNAKATTQSMRLLSTKKKNDALRILSKNIQTFSNEILDANKKDIENAKTNSLSSPLINRLSLTPQSIEGLVKSIEIIKTLPDPIGKILDEWTQPNGLKFQKISVPLGVIAVIYESRPNVTVDAACIAMKSGNAVILRGGSDSFFSSKKLVEIIIKSFLEADLPAYAIQMIPTADREAIDHLVKMEEYVDIII</sequence>
<dbReference type="AlphaFoldDB" id="A0A383D145"/>
<feature type="non-terminal residue" evidence="2">
    <location>
        <position position="203"/>
    </location>
</feature>
<gene>
    <name evidence="2" type="ORF">METZ01_LOCUS491121</name>
</gene>
<dbReference type="InterPro" id="IPR016161">
    <property type="entry name" value="Ald_DH/histidinol_DH"/>
</dbReference>
<dbReference type="Pfam" id="PF00171">
    <property type="entry name" value="Aldedh"/>
    <property type="match status" value="1"/>
</dbReference>
<evidence type="ECO:0000259" key="1">
    <source>
        <dbReference type="Pfam" id="PF00171"/>
    </source>
</evidence>
<dbReference type="InterPro" id="IPR015590">
    <property type="entry name" value="Aldehyde_DH_dom"/>
</dbReference>
<dbReference type="Gene3D" id="3.40.605.10">
    <property type="entry name" value="Aldehyde Dehydrogenase, Chain A, domain 1"/>
    <property type="match status" value="1"/>
</dbReference>
<dbReference type="EMBL" id="UINC01213476">
    <property type="protein sequence ID" value="SVE38267.1"/>
    <property type="molecule type" value="Genomic_DNA"/>
</dbReference>
<dbReference type="PANTHER" id="PTHR11063">
    <property type="entry name" value="GLUTAMATE SEMIALDEHYDE DEHYDROGENASE"/>
    <property type="match status" value="1"/>
</dbReference>